<name>A0A7U2I6S2_PHANO</name>
<dbReference type="AlphaFoldDB" id="A0A7U2I6S2"/>
<sequence>MGTVTLRFGHYTTFGCFSASRVREGLERPHGSVVANRPGWVHGGPAAYAASTRLRLSQPRWHHGSTRRVHREEISRSFCMASTA</sequence>
<evidence type="ECO:0000313" key="2">
    <source>
        <dbReference type="Proteomes" id="UP000663193"/>
    </source>
</evidence>
<protein>
    <submittedName>
        <fullName evidence="1">Uncharacterized protein</fullName>
    </submittedName>
</protein>
<dbReference type="Proteomes" id="UP000663193">
    <property type="component" value="Chromosome 12"/>
</dbReference>
<evidence type="ECO:0000313" key="1">
    <source>
        <dbReference type="EMBL" id="QRD01518.1"/>
    </source>
</evidence>
<dbReference type="VEuPathDB" id="FungiDB:JI435_416890"/>
<organism evidence="1 2">
    <name type="scientific">Phaeosphaeria nodorum (strain SN15 / ATCC MYA-4574 / FGSC 10173)</name>
    <name type="common">Glume blotch fungus</name>
    <name type="synonym">Parastagonospora nodorum</name>
    <dbReference type="NCBI Taxonomy" id="321614"/>
    <lineage>
        <taxon>Eukaryota</taxon>
        <taxon>Fungi</taxon>
        <taxon>Dikarya</taxon>
        <taxon>Ascomycota</taxon>
        <taxon>Pezizomycotina</taxon>
        <taxon>Dothideomycetes</taxon>
        <taxon>Pleosporomycetidae</taxon>
        <taxon>Pleosporales</taxon>
        <taxon>Pleosporineae</taxon>
        <taxon>Phaeosphaeriaceae</taxon>
        <taxon>Parastagonospora</taxon>
    </lineage>
</organism>
<reference evidence="2" key="1">
    <citation type="journal article" date="2021" name="BMC Genomics">
        <title>Chromosome-level genome assembly and manually-curated proteome of model necrotroph Parastagonospora nodorum Sn15 reveals a genome-wide trove of candidate effector homologs, and redundancy of virulence-related functions within an accessory chromosome.</title>
        <authorList>
            <person name="Bertazzoni S."/>
            <person name="Jones D.A.B."/>
            <person name="Phan H.T."/>
            <person name="Tan K.-C."/>
            <person name="Hane J.K."/>
        </authorList>
    </citation>
    <scope>NUCLEOTIDE SEQUENCE [LARGE SCALE GENOMIC DNA]</scope>
    <source>
        <strain evidence="2">SN15 / ATCC MYA-4574 / FGSC 10173)</strain>
    </source>
</reference>
<keyword evidence="2" id="KW-1185">Reference proteome</keyword>
<accession>A0A7U2I6S2</accession>
<dbReference type="EMBL" id="CP069034">
    <property type="protein sequence ID" value="QRD01518.1"/>
    <property type="molecule type" value="Genomic_DNA"/>
</dbReference>
<gene>
    <name evidence="1" type="ORF">JI435_416890</name>
</gene>
<proteinExistence type="predicted"/>